<dbReference type="EMBL" id="CP039692">
    <property type="protein sequence ID" value="QCJ00396.1"/>
    <property type="molecule type" value="Genomic_DNA"/>
</dbReference>
<evidence type="ECO:0000313" key="10">
    <source>
        <dbReference type="EMBL" id="WHA43462.1"/>
    </source>
</evidence>
<keyword evidence="5 8" id="KW-0067">ATP-binding</keyword>
<evidence type="ECO:0000256" key="3">
    <source>
        <dbReference type="ARBA" id="ARBA00022448"/>
    </source>
</evidence>
<dbReference type="EMBL" id="CP039692">
    <property type="protein sequence ID" value="QCI99612.1"/>
    <property type="molecule type" value="Genomic_DNA"/>
</dbReference>
<comment type="similarity">
    <text evidence="2">Belongs to the ABC transporter superfamily.</text>
</comment>
<evidence type="ECO:0000313" key="9">
    <source>
        <dbReference type="EMBL" id="QYA09159.1"/>
    </source>
</evidence>
<keyword evidence="12" id="KW-1185">Reference proteome</keyword>
<evidence type="ECO:0000313" key="12">
    <source>
        <dbReference type="Proteomes" id="UP000826513"/>
    </source>
</evidence>
<dbReference type="GO" id="GO:0055085">
    <property type="term" value="P:transmembrane transport"/>
    <property type="evidence" value="ECO:0007669"/>
    <property type="project" value="UniProtKB-ARBA"/>
</dbReference>
<dbReference type="Proteomes" id="UP000298664">
    <property type="component" value="Chromosome Linear"/>
</dbReference>
<evidence type="ECO:0000256" key="4">
    <source>
        <dbReference type="ARBA" id="ARBA00022741"/>
    </source>
</evidence>
<dbReference type="InterPro" id="IPR003439">
    <property type="entry name" value="ABC_transporter-like_ATP-bd"/>
</dbReference>
<evidence type="ECO:0000313" key="7">
    <source>
        <dbReference type="EMBL" id="QCI99612.1"/>
    </source>
</evidence>
<reference evidence="8 11" key="1">
    <citation type="submission" date="2019-04" db="EMBL/GenBank/DDBJ databases">
        <title>Complete genome sequence of Agrobacterium larrymoorei CFBP5473.</title>
        <authorList>
            <person name="Haryono M."/>
            <person name="Chou L."/>
            <person name="Lin Y.-C."/>
            <person name="Lai E.-M."/>
            <person name="Kuo C.-H."/>
        </authorList>
    </citation>
    <scope>NUCLEOTIDE SEQUENCE [LARGE SCALE GENOMIC DNA]</scope>
    <source>
        <strain evidence="8 11">CFBP5473</strain>
    </source>
</reference>
<dbReference type="InterPro" id="IPR027417">
    <property type="entry name" value="P-loop_NTPase"/>
</dbReference>
<gene>
    <name evidence="7" type="ORF">CFBP5473_16615</name>
    <name evidence="8" type="ORF">CFBP5473_21020</name>
    <name evidence="10" type="ORF">CFBP5477_019720</name>
    <name evidence="9" type="ORF">J5285_17340</name>
</gene>
<dbReference type="PROSITE" id="PS00211">
    <property type="entry name" value="ABC_TRANSPORTER_1"/>
    <property type="match status" value="1"/>
</dbReference>
<dbReference type="GO" id="GO:0005524">
    <property type="term" value="F:ATP binding"/>
    <property type="evidence" value="ECO:0007669"/>
    <property type="project" value="UniProtKB-KW"/>
</dbReference>
<dbReference type="KEGG" id="alf:CFBP5473_21020"/>
<dbReference type="InterPro" id="IPR013563">
    <property type="entry name" value="Oligopep_ABC_C"/>
</dbReference>
<evidence type="ECO:0000313" key="8">
    <source>
        <dbReference type="EMBL" id="QCJ00396.1"/>
    </source>
</evidence>
<dbReference type="Gene3D" id="3.40.50.300">
    <property type="entry name" value="P-loop containing nucleotide triphosphate hydrolases"/>
    <property type="match status" value="1"/>
</dbReference>
<dbReference type="EMBL" id="CP072168">
    <property type="protein sequence ID" value="QYA09159.1"/>
    <property type="molecule type" value="Genomic_DNA"/>
</dbReference>
<accession>A0A4D7DSI8</accession>
<comment type="subcellular location">
    <subcellularLocation>
        <location evidence="1">Cell inner membrane</location>
        <topology evidence="1">Peripheral membrane protein</topology>
    </subcellularLocation>
</comment>
<keyword evidence="3" id="KW-0813">Transport</keyword>
<evidence type="ECO:0000256" key="5">
    <source>
        <dbReference type="ARBA" id="ARBA00022840"/>
    </source>
</evidence>
<dbReference type="Proteomes" id="UP000298545">
    <property type="component" value="Chromosome linear"/>
</dbReference>
<evidence type="ECO:0000256" key="2">
    <source>
        <dbReference type="ARBA" id="ARBA00005417"/>
    </source>
</evidence>
<dbReference type="GO" id="GO:0016887">
    <property type="term" value="F:ATP hydrolysis activity"/>
    <property type="evidence" value="ECO:0007669"/>
    <property type="project" value="InterPro"/>
</dbReference>
<feature type="domain" description="ABC transporter" evidence="6">
    <location>
        <begin position="4"/>
        <end position="241"/>
    </location>
</feature>
<keyword evidence="4" id="KW-0547">Nucleotide-binding</keyword>
<dbReference type="PROSITE" id="PS50893">
    <property type="entry name" value="ABC_TRANSPORTER_2"/>
    <property type="match status" value="1"/>
</dbReference>
<dbReference type="OrthoDB" id="8456289at2"/>
<dbReference type="Pfam" id="PF08352">
    <property type="entry name" value="oligo_HPY"/>
    <property type="match status" value="1"/>
</dbReference>
<dbReference type="STRING" id="1367849.GCA_000518585_03213"/>
<dbReference type="GO" id="GO:0005886">
    <property type="term" value="C:plasma membrane"/>
    <property type="evidence" value="ECO:0007669"/>
    <property type="project" value="UniProtKB-SubCell"/>
</dbReference>
<dbReference type="InterPro" id="IPR050319">
    <property type="entry name" value="ABC_transp_ATP-bind"/>
</dbReference>
<organism evidence="8 11">
    <name type="scientific">Agrobacterium larrymoorei</name>
    <dbReference type="NCBI Taxonomy" id="160699"/>
    <lineage>
        <taxon>Bacteria</taxon>
        <taxon>Pseudomonadati</taxon>
        <taxon>Pseudomonadota</taxon>
        <taxon>Alphaproteobacteria</taxon>
        <taxon>Hyphomicrobiales</taxon>
        <taxon>Rhizobiaceae</taxon>
        <taxon>Rhizobium/Agrobacterium group</taxon>
        <taxon>Agrobacterium</taxon>
    </lineage>
</organism>
<sequence>MSLIDVRNVSFGYNRQQATLQDVSLTLQKGRNIGIVGESGSGKTTLLRLMLGLNRPQSGEIHIEGKPLDTGSREFMRGFRKRVQAVFQDPYSSLDPRQKVKDIVAEPLRSLKIAGDRKEAVAEALKSVGLTADDLMDRYPHEFSGGQRQRIAIARAIISRPEVIFADEVVSALDLSTRIRIVELLKKLSETVTFVVVSHDIGLVASLCQDTIILEKGRIVENGPTQSILTAPRHEYTRKLLASIPRMPA</sequence>
<reference evidence="9 12" key="2">
    <citation type="submission" date="2021-03" db="EMBL/GenBank/DDBJ databases">
        <title>Rapid diversification of plasmids in a genus of pathogenic and nitrogen fixing bacteria.</title>
        <authorList>
            <person name="Weisberg A.J."/>
            <person name="Miller M."/>
            <person name="Ream W."/>
            <person name="Grunwald N.J."/>
            <person name="Chang J.H."/>
        </authorList>
    </citation>
    <scope>NUCLEOTIDE SEQUENCE [LARGE SCALE GENOMIC DNA]</scope>
    <source>
        <strain evidence="9 12">AF3.44</strain>
    </source>
</reference>
<dbReference type="EMBL" id="CP124734">
    <property type="protein sequence ID" value="WHA43462.1"/>
    <property type="molecule type" value="Genomic_DNA"/>
</dbReference>
<dbReference type="AlphaFoldDB" id="A0A4D7DSI8"/>
<evidence type="ECO:0000259" key="6">
    <source>
        <dbReference type="PROSITE" id="PS50893"/>
    </source>
</evidence>
<proteinExistence type="inferred from homology"/>
<dbReference type="InterPro" id="IPR017871">
    <property type="entry name" value="ABC_transporter-like_CS"/>
</dbReference>
<name>A0A4D7DSI8_9HYPH</name>
<protein>
    <submittedName>
        <fullName evidence="8">ABC transporter ATP-binding protein</fullName>
    </submittedName>
</protein>
<dbReference type="KEGG" id="alf:CFBP5473_16615"/>
<dbReference type="PANTHER" id="PTHR43776">
    <property type="entry name" value="TRANSPORT ATP-BINDING PROTEIN"/>
    <property type="match status" value="1"/>
</dbReference>
<evidence type="ECO:0000313" key="11">
    <source>
        <dbReference type="Proteomes" id="UP000298545"/>
    </source>
</evidence>
<dbReference type="CDD" id="cd03257">
    <property type="entry name" value="ABC_NikE_OppD_transporters"/>
    <property type="match status" value="1"/>
</dbReference>
<dbReference type="RefSeq" id="WP_027675924.1">
    <property type="nucleotide sequence ID" value="NZ_CP039692.1"/>
</dbReference>
<dbReference type="InterPro" id="IPR003593">
    <property type="entry name" value="AAA+_ATPase"/>
</dbReference>
<dbReference type="SUPFAM" id="SSF52540">
    <property type="entry name" value="P-loop containing nucleoside triphosphate hydrolases"/>
    <property type="match status" value="1"/>
</dbReference>
<dbReference type="Pfam" id="PF00005">
    <property type="entry name" value="ABC_tran"/>
    <property type="match status" value="1"/>
</dbReference>
<evidence type="ECO:0000256" key="1">
    <source>
        <dbReference type="ARBA" id="ARBA00004417"/>
    </source>
</evidence>
<dbReference type="GO" id="GO:0015833">
    <property type="term" value="P:peptide transport"/>
    <property type="evidence" value="ECO:0007669"/>
    <property type="project" value="InterPro"/>
</dbReference>
<dbReference type="Proteomes" id="UP000826513">
    <property type="component" value="Chromosome 2"/>
</dbReference>
<reference evidence="10" key="3">
    <citation type="submission" date="2023-05" db="EMBL/GenBank/DDBJ databases">
        <title>Complete genome sequence of Agrobacterium larrymoorei CFBP5477.</title>
        <authorList>
            <person name="Yen H.-C."/>
            <person name="Chou L."/>
            <person name="Lin Y.-C."/>
            <person name="Lai E.-M."/>
            <person name="Kuo C.-H."/>
        </authorList>
    </citation>
    <scope>NUCLEOTIDE SEQUENCE</scope>
    <source>
        <strain evidence="10">CFBP5477</strain>
    </source>
</reference>
<dbReference type="SMART" id="SM00382">
    <property type="entry name" value="AAA"/>
    <property type="match status" value="1"/>
</dbReference>